<evidence type="ECO:0000313" key="1">
    <source>
        <dbReference type="EMBL" id="MUP41914.1"/>
    </source>
</evidence>
<comment type="caution">
    <text evidence="1">The sequence shown here is derived from an EMBL/GenBank/DDBJ whole genome shotgun (WGS) entry which is preliminary data.</text>
</comment>
<dbReference type="OrthoDB" id="4380123at2"/>
<dbReference type="RefSeq" id="WP_156274664.1">
    <property type="nucleotide sequence ID" value="NZ_BAABGI010000001.1"/>
</dbReference>
<accession>A0A7K1LM63</accession>
<reference evidence="1 2" key="1">
    <citation type="submission" date="2019-07" db="EMBL/GenBank/DDBJ databases">
        <title>Gramella aestuarii sp. nov., isolated from a tidal flat, and emended description of Gramella echinicola.</title>
        <authorList>
            <person name="Liu L."/>
        </authorList>
    </citation>
    <scope>NUCLEOTIDE SEQUENCE [LARGE SCALE GENOMIC DNA]</scope>
    <source>
        <strain evidence="1 2">BS12</strain>
    </source>
</reference>
<organism evidence="1 2">
    <name type="scientific">Christiangramia aestuarii</name>
    <dbReference type="NCBI Taxonomy" id="1028746"/>
    <lineage>
        <taxon>Bacteria</taxon>
        <taxon>Pseudomonadati</taxon>
        <taxon>Bacteroidota</taxon>
        <taxon>Flavobacteriia</taxon>
        <taxon>Flavobacteriales</taxon>
        <taxon>Flavobacteriaceae</taxon>
        <taxon>Christiangramia</taxon>
    </lineage>
</organism>
<gene>
    <name evidence="1" type="ORF">FLP08_04970</name>
</gene>
<dbReference type="PANTHER" id="PTHR17985">
    <property type="entry name" value="SER/THR-RICH PROTEIN T10 IN DGCR REGION"/>
    <property type="match status" value="1"/>
</dbReference>
<dbReference type="InterPro" id="IPR008551">
    <property type="entry name" value="TANGO2"/>
</dbReference>
<dbReference type="EMBL" id="VJVW01000002">
    <property type="protein sequence ID" value="MUP41914.1"/>
    <property type="molecule type" value="Genomic_DNA"/>
</dbReference>
<dbReference type="Pfam" id="PF05742">
    <property type="entry name" value="TANGO2"/>
    <property type="match status" value="1"/>
</dbReference>
<keyword evidence="2" id="KW-1185">Reference proteome</keyword>
<evidence type="ECO:0000313" key="2">
    <source>
        <dbReference type="Proteomes" id="UP000460416"/>
    </source>
</evidence>
<dbReference type="Proteomes" id="UP000460416">
    <property type="component" value="Unassembled WGS sequence"/>
</dbReference>
<sequence length="239" mass="28079">MCTITLVPHPESLNAFILTSNRDEAVSRNTLPPQSEVYNGCRLYFPKDEEAGGTWLGISELLRCVCLMNGAEKPHIRQPEYRKSRGVVVKDFLSRKKLKKAFKDYRLEGIEPFTMIVVDWHNGLIFYEFIWDGHQRKLKKLPLKEHLWSSSPLYSEEMKQLRRDWFKKLKETEGFSARSLLDFHHNAGEGNREYDLIIDRGFLKTQSISQVQNTEKELRFSYENLSSKEVTEEYLQLRA</sequence>
<name>A0A7K1LM63_9FLAO</name>
<dbReference type="PANTHER" id="PTHR17985:SF8">
    <property type="entry name" value="TRANSPORT AND GOLGI ORGANIZATION PROTEIN 2 HOMOLOG"/>
    <property type="match status" value="1"/>
</dbReference>
<proteinExistence type="predicted"/>
<protein>
    <submittedName>
        <fullName evidence="1">NRDE family protein</fullName>
    </submittedName>
</protein>
<dbReference type="AlphaFoldDB" id="A0A7K1LM63"/>